<feature type="compositionally biased region" description="Polar residues" evidence="6">
    <location>
        <begin position="121"/>
        <end position="144"/>
    </location>
</feature>
<organism evidence="8 9">
    <name type="scientific">Aspergillus lucknowensis</name>
    <dbReference type="NCBI Taxonomy" id="176173"/>
    <lineage>
        <taxon>Eukaryota</taxon>
        <taxon>Fungi</taxon>
        <taxon>Dikarya</taxon>
        <taxon>Ascomycota</taxon>
        <taxon>Pezizomycotina</taxon>
        <taxon>Eurotiomycetes</taxon>
        <taxon>Eurotiomycetidae</taxon>
        <taxon>Eurotiales</taxon>
        <taxon>Aspergillaceae</taxon>
        <taxon>Aspergillus</taxon>
        <taxon>Aspergillus subgen. Nidulantes</taxon>
    </lineage>
</organism>
<keyword evidence="5" id="KW-0539">Nucleus</keyword>
<proteinExistence type="predicted"/>
<dbReference type="InterPro" id="IPR013700">
    <property type="entry name" value="AflR"/>
</dbReference>
<evidence type="ECO:0000256" key="6">
    <source>
        <dbReference type="SAM" id="MobiDB-lite"/>
    </source>
</evidence>
<comment type="caution">
    <text evidence="8">The sequence shown here is derived from an EMBL/GenBank/DDBJ whole genome shotgun (WGS) entry which is preliminary data.</text>
</comment>
<dbReference type="CDD" id="cd00067">
    <property type="entry name" value="GAL4"/>
    <property type="match status" value="1"/>
</dbReference>
<evidence type="ECO:0000256" key="2">
    <source>
        <dbReference type="ARBA" id="ARBA00023015"/>
    </source>
</evidence>
<keyword evidence="4" id="KW-0804">Transcription</keyword>
<evidence type="ECO:0000256" key="5">
    <source>
        <dbReference type="ARBA" id="ARBA00023242"/>
    </source>
</evidence>
<sequence length="441" mass="48162">MATLTSPDVPSATQPQVVKLRGSCHACALSKLKCSQDKPKCARCTKRGTECQYLASKRAGRKQGRRAGSLRNPSKPDQQLNFVDEENDQKDYMAASTQLIQYALQQDRNLDIYRGNHHQQRTPSYTESVPSLLSSAGPATSATTPLTFNHPELDTFLSSPVSLSLLDVPDIDYFAGAEVNFGDSNGFPDPTSFLKPDGHISTLDTNIPKPSFVLDPLVSLSDLPSPPTSTGRYSSGSPTQCSCFIRSLVLLRELFPDSAATCPSTSPSDGASAETLPIRKIITQNAETIKEINDILDCYCSHDCYTLTIITLTVLKVIAWYGAVARESPLGENRQARRENVDRTPVVIGGYQLEGEDQGRMAAQLVLSELHRVQRLVNTLSQRLKDQAERDGLTNLTTSGVNGTMGHDSVLPGRLSVQLAADLRTRLRGLSGEIVERLRRS</sequence>
<dbReference type="PANTHER" id="PTHR31069">
    <property type="entry name" value="OLEATE-ACTIVATED TRANSCRIPTION FACTOR 1-RELATED"/>
    <property type="match status" value="1"/>
</dbReference>
<dbReference type="Proteomes" id="UP001610432">
    <property type="component" value="Unassembled WGS sequence"/>
</dbReference>
<dbReference type="PROSITE" id="PS50048">
    <property type="entry name" value="ZN2_CY6_FUNGAL_2"/>
    <property type="match status" value="1"/>
</dbReference>
<dbReference type="InterPro" id="IPR050675">
    <property type="entry name" value="OAF3"/>
</dbReference>
<dbReference type="EMBL" id="JBFXLQ010000038">
    <property type="protein sequence ID" value="KAL2864648.1"/>
    <property type="molecule type" value="Genomic_DNA"/>
</dbReference>
<dbReference type="InterPro" id="IPR036864">
    <property type="entry name" value="Zn2-C6_fun-type_DNA-bd_sf"/>
</dbReference>
<dbReference type="PRINTS" id="PR00755">
    <property type="entry name" value="AFLATOXINBRP"/>
</dbReference>
<dbReference type="Pfam" id="PF00172">
    <property type="entry name" value="Zn_clus"/>
    <property type="match status" value="1"/>
</dbReference>
<keyword evidence="1" id="KW-0479">Metal-binding</keyword>
<accession>A0ABR4LJE0</accession>
<dbReference type="InterPro" id="IPR001138">
    <property type="entry name" value="Zn2Cys6_DnaBD"/>
</dbReference>
<evidence type="ECO:0000256" key="4">
    <source>
        <dbReference type="ARBA" id="ARBA00023163"/>
    </source>
</evidence>
<evidence type="ECO:0000313" key="9">
    <source>
        <dbReference type="Proteomes" id="UP001610432"/>
    </source>
</evidence>
<name>A0ABR4LJE0_9EURO</name>
<feature type="domain" description="Zn(2)-C6 fungal-type" evidence="7">
    <location>
        <begin position="23"/>
        <end position="53"/>
    </location>
</feature>
<keyword evidence="3" id="KW-0238">DNA-binding</keyword>
<dbReference type="SMART" id="SM00066">
    <property type="entry name" value="GAL4"/>
    <property type="match status" value="1"/>
</dbReference>
<dbReference type="Gene3D" id="4.10.240.10">
    <property type="entry name" value="Zn(2)-C6 fungal-type DNA-binding domain"/>
    <property type="match status" value="1"/>
</dbReference>
<evidence type="ECO:0000256" key="1">
    <source>
        <dbReference type="ARBA" id="ARBA00022723"/>
    </source>
</evidence>
<evidence type="ECO:0000256" key="3">
    <source>
        <dbReference type="ARBA" id="ARBA00023125"/>
    </source>
</evidence>
<dbReference type="PANTHER" id="PTHR31069:SF31">
    <property type="entry name" value="MONODICTYPHENONE CLUSTER TRANSCRIPTION FACTOR-RELATED"/>
    <property type="match status" value="1"/>
</dbReference>
<evidence type="ECO:0000313" key="8">
    <source>
        <dbReference type="EMBL" id="KAL2864648.1"/>
    </source>
</evidence>
<feature type="region of interest" description="Disordered" evidence="6">
    <location>
        <begin position="56"/>
        <end position="79"/>
    </location>
</feature>
<dbReference type="Pfam" id="PF08493">
    <property type="entry name" value="AflR"/>
    <property type="match status" value="1"/>
</dbReference>
<dbReference type="RefSeq" id="XP_070883627.1">
    <property type="nucleotide sequence ID" value="XM_071025451.1"/>
</dbReference>
<keyword evidence="9" id="KW-1185">Reference proteome</keyword>
<dbReference type="SUPFAM" id="SSF57701">
    <property type="entry name" value="Zn2/Cys6 DNA-binding domain"/>
    <property type="match status" value="1"/>
</dbReference>
<keyword evidence="2" id="KW-0805">Transcription regulation</keyword>
<feature type="region of interest" description="Disordered" evidence="6">
    <location>
        <begin position="118"/>
        <end position="144"/>
    </location>
</feature>
<dbReference type="PROSITE" id="PS00463">
    <property type="entry name" value="ZN2_CY6_FUNGAL_1"/>
    <property type="match status" value="1"/>
</dbReference>
<protein>
    <submittedName>
        <fullName evidence="8">Aflatoxin regulatory protein-domain-containing protein</fullName>
    </submittedName>
</protein>
<evidence type="ECO:0000259" key="7">
    <source>
        <dbReference type="PROSITE" id="PS50048"/>
    </source>
</evidence>
<reference evidence="8 9" key="1">
    <citation type="submission" date="2024-07" db="EMBL/GenBank/DDBJ databases">
        <title>Section-level genome sequencing and comparative genomics of Aspergillus sections Usti and Cavernicolus.</title>
        <authorList>
            <consortium name="Lawrence Berkeley National Laboratory"/>
            <person name="Nybo J.L."/>
            <person name="Vesth T.C."/>
            <person name="Theobald S."/>
            <person name="Frisvad J.C."/>
            <person name="Larsen T.O."/>
            <person name="Kjaerboelling I."/>
            <person name="Rothschild-Mancinelli K."/>
            <person name="Lyhne E.K."/>
            <person name="Kogle M.E."/>
            <person name="Barry K."/>
            <person name="Clum A."/>
            <person name="Na H."/>
            <person name="Ledsgaard L."/>
            <person name="Lin J."/>
            <person name="Lipzen A."/>
            <person name="Kuo A."/>
            <person name="Riley R."/>
            <person name="Mondo S."/>
            <person name="Labutti K."/>
            <person name="Haridas S."/>
            <person name="Pangalinan J."/>
            <person name="Salamov A.A."/>
            <person name="Simmons B.A."/>
            <person name="Magnuson J.K."/>
            <person name="Chen J."/>
            <person name="Drula E."/>
            <person name="Henrissat B."/>
            <person name="Wiebenga A."/>
            <person name="Lubbers R.J."/>
            <person name="Gomes A.C."/>
            <person name="Macurrencykelacurrency M.R."/>
            <person name="Stajich J."/>
            <person name="Grigoriev I.V."/>
            <person name="Mortensen U.H."/>
            <person name="De Vries R.P."/>
            <person name="Baker S.E."/>
            <person name="Andersen M.R."/>
        </authorList>
    </citation>
    <scope>NUCLEOTIDE SEQUENCE [LARGE SCALE GENOMIC DNA]</scope>
    <source>
        <strain evidence="8 9">CBS 449.75</strain>
    </source>
</reference>
<gene>
    <name evidence="8" type="ORF">BJX67DRAFT_200446</name>
</gene>
<dbReference type="GeneID" id="98140523"/>